<evidence type="ECO:0000313" key="1">
    <source>
        <dbReference type="EMBL" id="KAF9058836.1"/>
    </source>
</evidence>
<proteinExistence type="predicted"/>
<keyword evidence="2" id="KW-1185">Reference proteome</keyword>
<protein>
    <submittedName>
        <fullName evidence="1">Uncharacterized protein</fullName>
    </submittedName>
</protein>
<gene>
    <name evidence="1" type="ORF">BDP27DRAFT_540619</name>
</gene>
<name>A0A9P5P5V5_9AGAR</name>
<comment type="caution">
    <text evidence="1">The sequence shown here is derived from an EMBL/GenBank/DDBJ whole genome shotgun (WGS) entry which is preliminary data.</text>
</comment>
<dbReference type="EMBL" id="JADNRY010000345">
    <property type="protein sequence ID" value="KAF9058836.1"/>
    <property type="molecule type" value="Genomic_DNA"/>
</dbReference>
<reference evidence="1" key="1">
    <citation type="submission" date="2020-11" db="EMBL/GenBank/DDBJ databases">
        <authorList>
            <consortium name="DOE Joint Genome Institute"/>
            <person name="Ahrendt S."/>
            <person name="Riley R."/>
            <person name="Andreopoulos W."/>
            <person name="Labutti K."/>
            <person name="Pangilinan J."/>
            <person name="Ruiz-Duenas F.J."/>
            <person name="Barrasa J.M."/>
            <person name="Sanchez-Garcia M."/>
            <person name="Camarero S."/>
            <person name="Miyauchi S."/>
            <person name="Serrano A."/>
            <person name="Linde D."/>
            <person name="Babiker R."/>
            <person name="Drula E."/>
            <person name="Ayuso-Fernandez I."/>
            <person name="Pacheco R."/>
            <person name="Padilla G."/>
            <person name="Ferreira P."/>
            <person name="Barriuso J."/>
            <person name="Kellner H."/>
            <person name="Castanera R."/>
            <person name="Alfaro M."/>
            <person name="Ramirez L."/>
            <person name="Pisabarro A.G."/>
            <person name="Kuo A."/>
            <person name="Tritt A."/>
            <person name="Lipzen A."/>
            <person name="He G."/>
            <person name="Yan M."/>
            <person name="Ng V."/>
            <person name="Cullen D."/>
            <person name="Martin F."/>
            <person name="Rosso M.-N."/>
            <person name="Henrissat B."/>
            <person name="Hibbett D."/>
            <person name="Martinez A.T."/>
            <person name="Grigoriev I.V."/>
        </authorList>
    </citation>
    <scope>NUCLEOTIDE SEQUENCE</scope>
    <source>
        <strain evidence="1">AH 40177</strain>
    </source>
</reference>
<sequence>MYQKKSNPLASLGFSFNPFDPNPLPRRIICNRSPVPQLTFSLARVTGNVGRIACVKGYVSSAGFSGSIISCWIWGQESSGSKCLWPRINSIGVTVVFARSQSRTHRSTRR</sequence>
<dbReference type="AlphaFoldDB" id="A0A9P5P5V5"/>
<organism evidence="1 2">
    <name type="scientific">Rhodocollybia butyracea</name>
    <dbReference type="NCBI Taxonomy" id="206335"/>
    <lineage>
        <taxon>Eukaryota</taxon>
        <taxon>Fungi</taxon>
        <taxon>Dikarya</taxon>
        <taxon>Basidiomycota</taxon>
        <taxon>Agaricomycotina</taxon>
        <taxon>Agaricomycetes</taxon>
        <taxon>Agaricomycetidae</taxon>
        <taxon>Agaricales</taxon>
        <taxon>Marasmiineae</taxon>
        <taxon>Omphalotaceae</taxon>
        <taxon>Rhodocollybia</taxon>
    </lineage>
</organism>
<evidence type="ECO:0000313" key="2">
    <source>
        <dbReference type="Proteomes" id="UP000772434"/>
    </source>
</evidence>
<dbReference type="Proteomes" id="UP000772434">
    <property type="component" value="Unassembled WGS sequence"/>
</dbReference>
<accession>A0A9P5P5V5</accession>